<keyword evidence="1" id="KW-0732">Signal</keyword>
<protein>
    <submittedName>
        <fullName evidence="2">Uncharacterized protein</fullName>
    </submittedName>
</protein>
<comment type="caution">
    <text evidence="2">The sequence shown here is derived from an EMBL/GenBank/DDBJ whole genome shotgun (WGS) entry which is preliminary data.</text>
</comment>
<evidence type="ECO:0000313" key="3">
    <source>
        <dbReference type="Proteomes" id="UP000323930"/>
    </source>
</evidence>
<feature type="signal peptide" evidence="1">
    <location>
        <begin position="1"/>
        <end position="21"/>
    </location>
</feature>
<keyword evidence="3" id="KW-1185">Reference proteome</keyword>
<evidence type="ECO:0000313" key="2">
    <source>
        <dbReference type="EMBL" id="TYA74947.1"/>
    </source>
</evidence>
<dbReference type="RefSeq" id="WP_148544192.1">
    <property type="nucleotide sequence ID" value="NZ_VSDQ01000679.1"/>
</dbReference>
<gene>
    <name evidence="2" type="ORF">FUA24_16745</name>
</gene>
<dbReference type="PROSITE" id="PS51257">
    <property type="entry name" value="PROKAR_LIPOPROTEIN"/>
    <property type="match status" value="1"/>
</dbReference>
<name>A0A5D0HXR9_9FLAO</name>
<dbReference type="Proteomes" id="UP000323930">
    <property type="component" value="Unassembled WGS sequence"/>
</dbReference>
<proteinExistence type="predicted"/>
<accession>A0A5D0HXR9</accession>
<reference evidence="2 3" key="1">
    <citation type="submission" date="2019-08" db="EMBL/GenBank/DDBJ databases">
        <title>Seonamhaeicola sediminis sp. nov., isolated from marine sediment.</title>
        <authorList>
            <person name="Cao W.R."/>
        </authorList>
    </citation>
    <scope>NUCLEOTIDE SEQUENCE [LARGE SCALE GENOMIC DNA]</scope>
    <source>
        <strain evidence="2 3">B011</strain>
    </source>
</reference>
<feature type="chain" id="PRO_5023138748" evidence="1">
    <location>
        <begin position="22"/>
        <end position="178"/>
    </location>
</feature>
<dbReference type="EMBL" id="VSDQ01000679">
    <property type="protein sequence ID" value="TYA74947.1"/>
    <property type="molecule type" value="Genomic_DNA"/>
</dbReference>
<dbReference type="AlphaFoldDB" id="A0A5D0HXR9"/>
<evidence type="ECO:0000256" key="1">
    <source>
        <dbReference type="SAM" id="SignalP"/>
    </source>
</evidence>
<sequence>MKRPIAIRLCFVLCITSSIFTACSSNSDDGDGGNETGDLTTLEVLKALFDNGDITHIDFETAEQRVLLDEEIESMTIVANDDIFGFKLLKIVTMSPPLSENTPDALRQRHTTSLTFSDQAEPIVIDDNANGNWAETVISINGVIKDDFAPRANLFDSEITTSGLVVLKDKLRMKFIKK</sequence>
<organism evidence="2 3">
    <name type="scientific">Seonamhaeicola marinus</name>
    <dbReference type="NCBI Taxonomy" id="1912246"/>
    <lineage>
        <taxon>Bacteria</taxon>
        <taxon>Pseudomonadati</taxon>
        <taxon>Bacteroidota</taxon>
        <taxon>Flavobacteriia</taxon>
        <taxon>Flavobacteriales</taxon>
        <taxon>Flavobacteriaceae</taxon>
    </lineage>
</organism>
<dbReference type="OrthoDB" id="9958320at2"/>